<dbReference type="GO" id="GO:0009306">
    <property type="term" value="P:protein secretion"/>
    <property type="evidence" value="ECO:0007669"/>
    <property type="project" value="TreeGrafter"/>
</dbReference>
<dbReference type="Pfam" id="PF05742">
    <property type="entry name" value="TANGO2"/>
    <property type="match status" value="2"/>
</dbReference>
<sequence>MCVIFLIFGHPKYKLVVAANRDEFVDRPARRARFWDSAPHLIAGVDLGQARALTDFRNAEEGIFPSSSDILNSSIPTTQIVETAGEERSGTWVGMTTDGRLGFLTNYHNQELSLKLDAKTRGHLVRDYLVATPQPDTSEYVNAVHKGRCHYNGFNLVIGNFLHDDVWYVGMGGLHGRNVEKLEKDVCYGVSNGDMRCHEGGWWRVHLGRSRFRQAISESNSRHELVETLLRMLKDKTPAIDAGEYLRPQVGICVDREMSPRKNYGTRTHTVIVVENNGDCTFLEEDRYMLKMGADEDGGPNIEHGAWRNYFEFKVDLDGDGGGGGSSSRHS</sequence>
<reference evidence="1 2" key="1">
    <citation type="journal article" date="2019" name="Sci. Rep.">
        <title>Comparative genomics of chytrid fungi reveal insights into the obligate biotrophic and pathogenic lifestyle of Synchytrium endobioticum.</title>
        <authorList>
            <person name="van de Vossenberg B.T.L.H."/>
            <person name="Warris S."/>
            <person name="Nguyen H.D.T."/>
            <person name="van Gent-Pelzer M.P.E."/>
            <person name="Joly D.L."/>
            <person name="van de Geest H.C."/>
            <person name="Bonants P.J.M."/>
            <person name="Smith D.S."/>
            <person name="Levesque C.A."/>
            <person name="van der Lee T.A.J."/>
        </authorList>
    </citation>
    <scope>NUCLEOTIDE SEQUENCE [LARGE SCALE GENOMIC DNA]</scope>
    <source>
        <strain evidence="1 2">MB42</strain>
    </source>
</reference>
<evidence type="ECO:0008006" key="3">
    <source>
        <dbReference type="Google" id="ProtNLM"/>
    </source>
</evidence>
<dbReference type="AlphaFoldDB" id="A0A507CTW3"/>
<dbReference type="EMBL" id="QEAN01000229">
    <property type="protein sequence ID" value="TPX42545.1"/>
    <property type="molecule type" value="Genomic_DNA"/>
</dbReference>
<proteinExistence type="predicted"/>
<dbReference type="PANTHER" id="PTHR17985:SF8">
    <property type="entry name" value="TRANSPORT AND GOLGI ORGANIZATION PROTEIN 2 HOMOLOG"/>
    <property type="match status" value="1"/>
</dbReference>
<dbReference type="Proteomes" id="UP000317494">
    <property type="component" value="Unassembled WGS sequence"/>
</dbReference>
<dbReference type="InterPro" id="IPR008551">
    <property type="entry name" value="TANGO2"/>
</dbReference>
<dbReference type="GO" id="GO:0007030">
    <property type="term" value="P:Golgi organization"/>
    <property type="evidence" value="ECO:0007669"/>
    <property type="project" value="TreeGrafter"/>
</dbReference>
<comment type="caution">
    <text evidence="1">The sequence shown here is derived from an EMBL/GenBank/DDBJ whole genome shotgun (WGS) entry which is preliminary data.</text>
</comment>
<accession>A0A507CTW3</accession>
<keyword evidence="2" id="KW-1185">Reference proteome</keyword>
<name>A0A507CTW3_9FUNG</name>
<evidence type="ECO:0000313" key="2">
    <source>
        <dbReference type="Proteomes" id="UP000317494"/>
    </source>
</evidence>
<gene>
    <name evidence="1" type="ORF">SeMB42_g05092</name>
</gene>
<dbReference type="VEuPathDB" id="FungiDB:SeMB42_g05092"/>
<dbReference type="STRING" id="286115.A0A507CTW3"/>
<organism evidence="1 2">
    <name type="scientific">Synchytrium endobioticum</name>
    <dbReference type="NCBI Taxonomy" id="286115"/>
    <lineage>
        <taxon>Eukaryota</taxon>
        <taxon>Fungi</taxon>
        <taxon>Fungi incertae sedis</taxon>
        <taxon>Chytridiomycota</taxon>
        <taxon>Chytridiomycota incertae sedis</taxon>
        <taxon>Chytridiomycetes</taxon>
        <taxon>Synchytriales</taxon>
        <taxon>Synchytriaceae</taxon>
        <taxon>Synchytrium</taxon>
    </lineage>
</organism>
<dbReference type="PANTHER" id="PTHR17985">
    <property type="entry name" value="SER/THR-RICH PROTEIN T10 IN DGCR REGION"/>
    <property type="match status" value="1"/>
</dbReference>
<dbReference type="GO" id="GO:0005794">
    <property type="term" value="C:Golgi apparatus"/>
    <property type="evidence" value="ECO:0007669"/>
    <property type="project" value="TreeGrafter"/>
</dbReference>
<evidence type="ECO:0000313" key="1">
    <source>
        <dbReference type="EMBL" id="TPX42545.1"/>
    </source>
</evidence>
<protein>
    <recommendedName>
        <fullName evidence="3">Transport and Golgi organization protein 2</fullName>
    </recommendedName>
</protein>